<keyword evidence="2" id="KW-1185">Reference proteome</keyword>
<gene>
    <name evidence="1" type="ORF">CR162_03595</name>
</gene>
<dbReference type="AlphaFoldDB" id="A0A2C7AG20"/>
<evidence type="ECO:0000313" key="2">
    <source>
        <dbReference type="Proteomes" id="UP000223527"/>
    </source>
</evidence>
<protein>
    <submittedName>
        <fullName evidence="1">Uncharacterized protein</fullName>
    </submittedName>
</protein>
<evidence type="ECO:0000313" key="1">
    <source>
        <dbReference type="EMBL" id="PHK96425.1"/>
    </source>
</evidence>
<accession>A0A2C7AG20</accession>
<reference evidence="1 2" key="1">
    <citation type="submission" date="2017-10" db="EMBL/GenBank/DDBJ databases">
        <authorList>
            <person name="Banno H."/>
            <person name="Chua N.-H."/>
        </authorList>
    </citation>
    <scope>NUCLEOTIDE SEQUENCE [LARGE SCALE GENOMIC DNA]</scope>
    <source>
        <strain evidence="1 2">YW11</strain>
    </source>
</reference>
<proteinExistence type="predicted"/>
<name>A0A2C7AG20_9PROT</name>
<dbReference type="EMBL" id="PDNU01000003">
    <property type="protein sequence ID" value="PHK96425.1"/>
    <property type="molecule type" value="Genomic_DNA"/>
</dbReference>
<dbReference type="Proteomes" id="UP000223527">
    <property type="component" value="Unassembled WGS sequence"/>
</dbReference>
<comment type="caution">
    <text evidence="1">The sequence shown here is derived from an EMBL/GenBank/DDBJ whole genome shotgun (WGS) entry which is preliminary data.</text>
</comment>
<sequence>MEGVPMPEDWITKVSDLTLCLSGYPIRIRLHTGRAKPYALEVDGEAVRSYSSLSQARHEALRSAAEWDKRVEQALADGTA</sequence>
<organism evidence="1 2">
    <name type="scientific">Teichococcus rhizosphaerae</name>
    <dbReference type="NCBI Taxonomy" id="1335062"/>
    <lineage>
        <taxon>Bacteria</taxon>
        <taxon>Pseudomonadati</taxon>
        <taxon>Pseudomonadota</taxon>
        <taxon>Alphaproteobacteria</taxon>
        <taxon>Acetobacterales</taxon>
        <taxon>Roseomonadaceae</taxon>
        <taxon>Roseomonas</taxon>
    </lineage>
</organism>